<sequence length="465" mass="50120">MSLVPPSVVAPPSLDSPPDASRLPLCRPRPAARRGPPPLRPLGRIHRPPRPPGCICRPPLWAAVAPPPCPPRLRSAPLPPSRSSISSQQVKKIANFLKKHAWDIIQNVLSAAPGDQKEGHNNELDSKAADTVGPYIFSLSVGASVLQNITGILDITTRGIGHLLRASLQEPDVPERDQPTVAEPADNCSYLVQYNDYINTTGYLATDTFTFGQTLVPDVVFGCSEASFGDFSGASGVLGFSRGDLSLVSQLQLSWFSYLLQFGDDAVPQTENSHSTAFLKSSVYPNLYFVRLTGIMINGRQLNGIPAGTFDLQEDGTGGVFLSTTVPVTCLEEAAYNVVKQAFVSRIKSETVDGSALGLDLCYSLESVDNMTVPKLTLVFDGTNAAMELKKHNYFFADTTTGLERLTILPSRGGSLLGSLLQTDTNMAYDLDGGQLLFETAFAPPPHLKVSLMVVVHLVAWVLLF</sequence>
<dbReference type="SUPFAM" id="SSF50630">
    <property type="entry name" value="Acid proteases"/>
    <property type="match status" value="1"/>
</dbReference>
<dbReference type="InterPro" id="IPR032861">
    <property type="entry name" value="TAXi_N"/>
</dbReference>
<organism evidence="8 9">
    <name type="scientific">Panicum virgatum</name>
    <name type="common">Blackwell switchgrass</name>
    <dbReference type="NCBI Taxonomy" id="38727"/>
    <lineage>
        <taxon>Eukaryota</taxon>
        <taxon>Viridiplantae</taxon>
        <taxon>Streptophyta</taxon>
        <taxon>Embryophyta</taxon>
        <taxon>Tracheophyta</taxon>
        <taxon>Spermatophyta</taxon>
        <taxon>Magnoliopsida</taxon>
        <taxon>Liliopsida</taxon>
        <taxon>Poales</taxon>
        <taxon>Poaceae</taxon>
        <taxon>PACMAD clade</taxon>
        <taxon>Panicoideae</taxon>
        <taxon>Panicodae</taxon>
        <taxon>Paniceae</taxon>
        <taxon>Panicinae</taxon>
        <taxon>Panicum</taxon>
        <taxon>Panicum sect. Hiantes</taxon>
    </lineage>
</organism>
<dbReference type="CDD" id="cd05476">
    <property type="entry name" value="pepsin_A_like_plant"/>
    <property type="match status" value="1"/>
</dbReference>
<dbReference type="EMBL" id="CM029043">
    <property type="protein sequence ID" value="KAG2611425.1"/>
    <property type="molecule type" value="Genomic_DNA"/>
</dbReference>
<dbReference type="InterPro" id="IPR021109">
    <property type="entry name" value="Peptidase_aspartic_dom_sf"/>
</dbReference>
<feature type="domain" description="Peptidase A1" evidence="7">
    <location>
        <begin position="135"/>
        <end position="439"/>
    </location>
</feature>
<dbReference type="GO" id="GO:0005576">
    <property type="term" value="C:extracellular region"/>
    <property type="evidence" value="ECO:0007669"/>
    <property type="project" value="TreeGrafter"/>
</dbReference>
<reference evidence="8" key="1">
    <citation type="submission" date="2020-05" db="EMBL/GenBank/DDBJ databases">
        <title>WGS assembly of Panicum virgatum.</title>
        <authorList>
            <person name="Lovell J.T."/>
            <person name="Jenkins J."/>
            <person name="Shu S."/>
            <person name="Juenger T.E."/>
            <person name="Schmutz J."/>
        </authorList>
    </citation>
    <scope>NUCLEOTIDE SEQUENCE</scope>
    <source>
        <strain evidence="8">AP13</strain>
    </source>
</reference>
<dbReference type="Proteomes" id="UP000823388">
    <property type="component" value="Chromosome 4K"/>
</dbReference>
<evidence type="ECO:0000256" key="2">
    <source>
        <dbReference type="ARBA" id="ARBA00022670"/>
    </source>
</evidence>
<evidence type="ECO:0000256" key="4">
    <source>
        <dbReference type="ARBA" id="ARBA00022801"/>
    </source>
</evidence>
<evidence type="ECO:0000256" key="6">
    <source>
        <dbReference type="SAM" id="MobiDB-lite"/>
    </source>
</evidence>
<dbReference type="InterPro" id="IPR033121">
    <property type="entry name" value="PEPTIDASE_A1"/>
</dbReference>
<feature type="compositionally biased region" description="Low complexity" evidence="6">
    <location>
        <begin position="1"/>
        <end position="29"/>
    </location>
</feature>
<evidence type="ECO:0000313" key="9">
    <source>
        <dbReference type="Proteomes" id="UP000823388"/>
    </source>
</evidence>
<evidence type="ECO:0000256" key="5">
    <source>
        <dbReference type="ARBA" id="ARBA00023180"/>
    </source>
</evidence>
<dbReference type="AlphaFoldDB" id="A0A8T0TQU9"/>
<gene>
    <name evidence="8" type="ORF">PVAP13_4KG168105</name>
</gene>
<keyword evidence="3" id="KW-0064">Aspartyl protease</keyword>
<comment type="caution">
    <text evidence="8">The sequence shown here is derived from an EMBL/GenBank/DDBJ whole genome shotgun (WGS) entry which is preliminary data.</text>
</comment>
<accession>A0A8T0TQU9</accession>
<dbReference type="GO" id="GO:0004190">
    <property type="term" value="F:aspartic-type endopeptidase activity"/>
    <property type="evidence" value="ECO:0007669"/>
    <property type="project" value="UniProtKB-KW"/>
</dbReference>
<dbReference type="InterPro" id="IPR034161">
    <property type="entry name" value="Pepsin-like_plant"/>
</dbReference>
<feature type="region of interest" description="Disordered" evidence="6">
    <location>
        <begin position="1"/>
        <end position="48"/>
    </location>
</feature>
<protein>
    <recommendedName>
        <fullName evidence="7">Peptidase A1 domain-containing protein</fullName>
    </recommendedName>
</protein>
<evidence type="ECO:0000313" key="8">
    <source>
        <dbReference type="EMBL" id="KAG2611425.1"/>
    </source>
</evidence>
<dbReference type="Pfam" id="PF14543">
    <property type="entry name" value="TAXi_N"/>
    <property type="match status" value="1"/>
</dbReference>
<dbReference type="InterPro" id="IPR032799">
    <property type="entry name" value="TAXi_C"/>
</dbReference>
<comment type="similarity">
    <text evidence="1">Belongs to the peptidase A1 family.</text>
</comment>
<evidence type="ECO:0000259" key="7">
    <source>
        <dbReference type="PROSITE" id="PS51767"/>
    </source>
</evidence>
<keyword evidence="9" id="KW-1185">Reference proteome</keyword>
<dbReference type="GO" id="GO:0006508">
    <property type="term" value="P:proteolysis"/>
    <property type="evidence" value="ECO:0007669"/>
    <property type="project" value="UniProtKB-KW"/>
</dbReference>
<evidence type="ECO:0000256" key="3">
    <source>
        <dbReference type="ARBA" id="ARBA00022750"/>
    </source>
</evidence>
<keyword evidence="2" id="KW-0645">Protease</keyword>
<evidence type="ECO:0000256" key="1">
    <source>
        <dbReference type="ARBA" id="ARBA00007447"/>
    </source>
</evidence>
<keyword evidence="4" id="KW-0378">Hydrolase</keyword>
<dbReference type="InterPro" id="IPR051708">
    <property type="entry name" value="Plant_Aspart_Prot_A1"/>
</dbReference>
<dbReference type="PROSITE" id="PS51767">
    <property type="entry name" value="PEPTIDASE_A1"/>
    <property type="match status" value="1"/>
</dbReference>
<keyword evidence="5" id="KW-0325">Glycoprotein</keyword>
<dbReference type="Pfam" id="PF14541">
    <property type="entry name" value="TAXi_C"/>
    <property type="match status" value="1"/>
</dbReference>
<proteinExistence type="inferred from homology"/>
<dbReference type="PANTHER" id="PTHR47967:SF85">
    <property type="entry name" value="OS05G0384300 PROTEIN"/>
    <property type="match status" value="1"/>
</dbReference>
<name>A0A8T0TQU9_PANVG</name>
<dbReference type="Gene3D" id="2.40.70.10">
    <property type="entry name" value="Acid Proteases"/>
    <property type="match status" value="2"/>
</dbReference>
<dbReference type="PANTHER" id="PTHR47967">
    <property type="entry name" value="OS07G0603500 PROTEIN-RELATED"/>
    <property type="match status" value="1"/>
</dbReference>